<comment type="caution">
    <text evidence="2">The sequence shown here is derived from an EMBL/GenBank/DDBJ whole genome shotgun (WGS) entry which is preliminary data.</text>
</comment>
<protein>
    <submittedName>
        <fullName evidence="2">Uncharacterized protein</fullName>
    </submittedName>
</protein>
<feature type="transmembrane region" description="Helical" evidence="1">
    <location>
        <begin position="61"/>
        <end position="80"/>
    </location>
</feature>
<organism evidence="2">
    <name type="scientific">mine drainage metagenome</name>
    <dbReference type="NCBI Taxonomy" id="410659"/>
    <lineage>
        <taxon>unclassified sequences</taxon>
        <taxon>metagenomes</taxon>
        <taxon>ecological metagenomes</taxon>
    </lineage>
</organism>
<reference evidence="2" key="1">
    <citation type="submission" date="2016-10" db="EMBL/GenBank/DDBJ databases">
        <title>Sequence of Gallionella enrichment culture.</title>
        <authorList>
            <person name="Poehlein A."/>
            <person name="Muehling M."/>
            <person name="Daniel R."/>
        </authorList>
    </citation>
    <scope>NUCLEOTIDE SEQUENCE</scope>
</reference>
<gene>
    <name evidence="2" type="ORF">GALL_108580</name>
</gene>
<feature type="transmembrane region" description="Helical" evidence="1">
    <location>
        <begin position="31"/>
        <end position="49"/>
    </location>
</feature>
<name>A0A1J5SSF6_9ZZZZ</name>
<accession>A0A1J5SSF6</accession>
<evidence type="ECO:0000256" key="1">
    <source>
        <dbReference type="SAM" id="Phobius"/>
    </source>
</evidence>
<sequence>MNNIDNQKKIPLSEADKTILLSKLKEAKNDYKILLVIFFIVWLVSPYLSHFGEDDALINSMSYGFSLLYMSAFFIAYLVFNYFKYLNKINQACKTDFKIIVLTQVAKKKKSPAFHRKEYCLYVTDAYIQKLYFAKELFDEYQVGDLLQLEISGKGKQVINIKKR</sequence>
<dbReference type="AlphaFoldDB" id="A0A1J5SSF6"/>
<keyword evidence="1" id="KW-0812">Transmembrane</keyword>
<keyword evidence="1" id="KW-0472">Membrane</keyword>
<evidence type="ECO:0000313" key="2">
    <source>
        <dbReference type="EMBL" id="OIR06952.1"/>
    </source>
</evidence>
<dbReference type="EMBL" id="MLJW01000040">
    <property type="protein sequence ID" value="OIR06952.1"/>
    <property type="molecule type" value="Genomic_DNA"/>
</dbReference>
<proteinExistence type="predicted"/>
<keyword evidence="1" id="KW-1133">Transmembrane helix</keyword>